<feature type="transmembrane region" description="Helical" evidence="1">
    <location>
        <begin position="80"/>
        <end position="102"/>
    </location>
</feature>
<feature type="transmembrane region" description="Helical" evidence="1">
    <location>
        <begin position="242"/>
        <end position="259"/>
    </location>
</feature>
<feature type="transmembrane region" description="Helical" evidence="1">
    <location>
        <begin position="205"/>
        <end position="222"/>
    </location>
</feature>
<dbReference type="RefSeq" id="WP_146833300.1">
    <property type="nucleotide sequence ID" value="NZ_CP042476.1"/>
</dbReference>
<organism evidence="2 3">
    <name type="scientific">Antarcticibacterium arcticum</name>
    <dbReference type="NCBI Taxonomy" id="2585771"/>
    <lineage>
        <taxon>Bacteria</taxon>
        <taxon>Pseudomonadati</taxon>
        <taxon>Bacteroidota</taxon>
        <taxon>Flavobacteriia</taxon>
        <taxon>Flavobacteriales</taxon>
        <taxon>Flavobacteriaceae</taxon>
        <taxon>Antarcticibacterium</taxon>
    </lineage>
</organism>
<dbReference type="OrthoDB" id="246859at2"/>
<sequence>MAKFKRSDRSRPYLNMLDFMVQEKTFLAIIIAGIILAGIFTNNTQAAMWIGFFFAAYATVANDSIQSLGTFIESNKARSWWVLWLFIGGIFLLVVSFSWVYFDGDVTYQRLLKPDGTTSYPHPVNFSFFQIIAPLVLLILTRLKMPVSTTFLILSVFSADTSGITSVVWKSWSGYILAFILSFLVWYLSYNFIKKFFKSRKFHRSWTMVQWIVSGTLWGVWVMQDGANIAVFLPRQLDFTQFVIFSTTIFAGLGLLFYLRGDKIQEVVSEKVRISDVRAATLVDLTYVILLIYKLFISTVPMSTTWVFLGIIGGREIAISLARTKKGKKHRKKAGRMIFKDFSYAMIGLFVSIALAAGANSSIREAIIDTVASWF</sequence>
<feature type="transmembrane region" description="Helical" evidence="1">
    <location>
        <begin position="122"/>
        <end position="140"/>
    </location>
</feature>
<feature type="transmembrane region" description="Helical" evidence="1">
    <location>
        <begin position="175"/>
        <end position="193"/>
    </location>
</feature>
<protein>
    <recommendedName>
        <fullName evidence="4">Phosphate/sulfate permease</fullName>
    </recommendedName>
</protein>
<keyword evidence="1" id="KW-1133">Transmembrane helix</keyword>
<dbReference type="KEGG" id="anp:FK178_08090"/>
<evidence type="ECO:0000313" key="2">
    <source>
        <dbReference type="EMBL" id="QED37685.1"/>
    </source>
</evidence>
<feature type="transmembrane region" description="Helical" evidence="1">
    <location>
        <begin position="46"/>
        <end position="68"/>
    </location>
</feature>
<proteinExistence type="predicted"/>
<reference evidence="2 3" key="1">
    <citation type="submission" date="2019-08" db="EMBL/GenBank/DDBJ databases">
        <title>Antarcticibacterium arcticum sp. nov., a bacterium isolated from marine sediment of the Canadian Beaufort Sea.</title>
        <authorList>
            <person name="Lee Y.M."/>
            <person name="Baek K."/>
            <person name="Lee D.-H."/>
            <person name="Shin S.C."/>
            <person name="Jin Y.K."/>
            <person name="Park Y."/>
        </authorList>
    </citation>
    <scope>NUCLEOTIDE SEQUENCE [LARGE SCALE GENOMIC DNA]</scope>
    <source>
        <strain evidence="2 3">PAMC 28998</strain>
    </source>
</reference>
<feature type="transmembrane region" description="Helical" evidence="1">
    <location>
        <begin position="279"/>
        <end position="297"/>
    </location>
</feature>
<dbReference type="AlphaFoldDB" id="A0A5B8YIX5"/>
<accession>A0A5B8YIX5</accession>
<feature type="transmembrane region" description="Helical" evidence="1">
    <location>
        <begin position="147"/>
        <end position="169"/>
    </location>
</feature>
<keyword evidence="3" id="KW-1185">Reference proteome</keyword>
<evidence type="ECO:0008006" key="4">
    <source>
        <dbReference type="Google" id="ProtNLM"/>
    </source>
</evidence>
<evidence type="ECO:0000256" key="1">
    <source>
        <dbReference type="SAM" id="Phobius"/>
    </source>
</evidence>
<keyword evidence="1" id="KW-0812">Transmembrane</keyword>
<dbReference type="EMBL" id="CP042476">
    <property type="protein sequence ID" value="QED37685.1"/>
    <property type="molecule type" value="Genomic_DNA"/>
</dbReference>
<keyword evidence="1" id="KW-0472">Membrane</keyword>
<feature type="transmembrane region" description="Helical" evidence="1">
    <location>
        <begin position="303"/>
        <end position="322"/>
    </location>
</feature>
<gene>
    <name evidence="2" type="ORF">FK178_08090</name>
</gene>
<dbReference type="Proteomes" id="UP000321954">
    <property type="component" value="Chromosome"/>
</dbReference>
<name>A0A5B8YIX5_9FLAO</name>
<feature type="transmembrane region" description="Helical" evidence="1">
    <location>
        <begin position="21"/>
        <end position="40"/>
    </location>
</feature>
<evidence type="ECO:0000313" key="3">
    <source>
        <dbReference type="Proteomes" id="UP000321954"/>
    </source>
</evidence>
<feature type="transmembrane region" description="Helical" evidence="1">
    <location>
        <begin position="342"/>
        <end position="359"/>
    </location>
</feature>